<evidence type="ECO:0000256" key="1">
    <source>
        <dbReference type="ARBA" id="ARBA00000971"/>
    </source>
</evidence>
<feature type="signal peptide" evidence="7">
    <location>
        <begin position="1"/>
        <end position="18"/>
    </location>
</feature>
<evidence type="ECO:0000256" key="6">
    <source>
        <dbReference type="PROSITE-ProRule" id="PRU00277"/>
    </source>
</evidence>
<keyword evidence="4 6" id="KW-0697">Rotamase</keyword>
<dbReference type="Gene3D" id="3.10.50.40">
    <property type="match status" value="1"/>
</dbReference>
<dbReference type="EC" id="5.2.1.8" evidence="3 6"/>
<dbReference type="GO" id="GO:0005783">
    <property type="term" value="C:endoplasmic reticulum"/>
    <property type="evidence" value="ECO:0007669"/>
    <property type="project" value="TreeGrafter"/>
</dbReference>
<accession>A0A8H7WD07</accession>
<evidence type="ECO:0000256" key="7">
    <source>
        <dbReference type="SAM" id="SignalP"/>
    </source>
</evidence>
<keyword evidence="7" id="KW-0732">Signal</keyword>
<evidence type="ECO:0000256" key="4">
    <source>
        <dbReference type="ARBA" id="ARBA00023110"/>
    </source>
</evidence>
<reference evidence="9" key="1">
    <citation type="submission" date="2021-02" db="EMBL/GenBank/DDBJ databases">
        <title>Genome sequence Cadophora malorum strain M34.</title>
        <authorList>
            <person name="Stefanovic E."/>
            <person name="Vu D."/>
            <person name="Scully C."/>
            <person name="Dijksterhuis J."/>
            <person name="Roader J."/>
            <person name="Houbraken J."/>
        </authorList>
    </citation>
    <scope>NUCLEOTIDE SEQUENCE</scope>
    <source>
        <strain evidence="9">M34</strain>
    </source>
</reference>
<feature type="domain" description="PPIase FKBP-type" evidence="8">
    <location>
        <begin position="39"/>
        <end position="128"/>
    </location>
</feature>
<dbReference type="OrthoDB" id="1902587at2759"/>
<dbReference type="Proteomes" id="UP000664132">
    <property type="component" value="Unassembled WGS sequence"/>
</dbReference>
<sequence length="135" mass="14198">MKHFLVLLALAAIGYVVAQDGLTIEVIRSSECSLKTKSGDLISVNYNGTLTDGTLFDSSYGGSVPEPFAFTIGAGEVIKGWELGLLDMCIGDQRKLTLPPAFGYGDHAVGPIPANSTLIFYTELMAIGGGARPSK</sequence>
<proteinExistence type="predicted"/>
<dbReference type="Pfam" id="PF00254">
    <property type="entry name" value="FKBP_C"/>
    <property type="match status" value="1"/>
</dbReference>
<dbReference type="FunFam" id="3.10.50.40:FF:000006">
    <property type="entry name" value="Peptidyl-prolyl cis-trans isomerase"/>
    <property type="match status" value="1"/>
</dbReference>
<comment type="caution">
    <text evidence="9">The sequence shown here is derived from an EMBL/GenBank/DDBJ whole genome shotgun (WGS) entry which is preliminary data.</text>
</comment>
<keyword evidence="5 6" id="KW-0413">Isomerase</keyword>
<dbReference type="PROSITE" id="PS50059">
    <property type="entry name" value="FKBP_PPIASE"/>
    <property type="match status" value="1"/>
</dbReference>
<evidence type="ECO:0000313" key="9">
    <source>
        <dbReference type="EMBL" id="KAG4422550.1"/>
    </source>
</evidence>
<dbReference type="InterPro" id="IPR001179">
    <property type="entry name" value="PPIase_FKBP_dom"/>
</dbReference>
<evidence type="ECO:0000313" key="10">
    <source>
        <dbReference type="Proteomes" id="UP000664132"/>
    </source>
</evidence>
<evidence type="ECO:0000259" key="8">
    <source>
        <dbReference type="PROSITE" id="PS50059"/>
    </source>
</evidence>
<comment type="catalytic activity">
    <reaction evidence="1 6">
        <text>[protein]-peptidylproline (omega=180) = [protein]-peptidylproline (omega=0)</text>
        <dbReference type="Rhea" id="RHEA:16237"/>
        <dbReference type="Rhea" id="RHEA-COMP:10747"/>
        <dbReference type="Rhea" id="RHEA-COMP:10748"/>
        <dbReference type="ChEBI" id="CHEBI:83833"/>
        <dbReference type="ChEBI" id="CHEBI:83834"/>
        <dbReference type="EC" id="5.2.1.8"/>
    </reaction>
</comment>
<comment type="function">
    <text evidence="2">PPIases accelerate the folding of proteins. It catalyzes the cis-trans isomerization of proline imidic peptide bonds in oligopeptides.</text>
</comment>
<dbReference type="PANTHER" id="PTHR45779:SF7">
    <property type="entry name" value="PEPTIDYLPROLYL ISOMERASE"/>
    <property type="match status" value="1"/>
</dbReference>
<keyword evidence="10" id="KW-1185">Reference proteome</keyword>
<evidence type="ECO:0000256" key="2">
    <source>
        <dbReference type="ARBA" id="ARBA00002388"/>
    </source>
</evidence>
<dbReference type="PANTHER" id="PTHR45779">
    <property type="entry name" value="PEPTIDYLPROLYL ISOMERASE"/>
    <property type="match status" value="1"/>
</dbReference>
<protein>
    <recommendedName>
        <fullName evidence="3 6">peptidylprolyl isomerase</fullName>
        <ecNumber evidence="3 6">5.2.1.8</ecNumber>
    </recommendedName>
</protein>
<organism evidence="9 10">
    <name type="scientific">Cadophora malorum</name>
    <dbReference type="NCBI Taxonomy" id="108018"/>
    <lineage>
        <taxon>Eukaryota</taxon>
        <taxon>Fungi</taxon>
        <taxon>Dikarya</taxon>
        <taxon>Ascomycota</taxon>
        <taxon>Pezizomycotina</taxon>
        <taxon>Leotiomycetes</taxon>
        <taxon>Helotiales</taxon>
        <taxon>Ploettnerulaceae</taxon>
        <taxon>Cadophora</taxon>
    </lineage>
</organism>
<dbReference type="SUPFAM" id="SSF54534">
    <property type="entry name" value="FKBP-like"/>
    <property type="match status" value="1"/>
</dbReference>
<feature type="chain" id="PRO_5034278269" description="peptidylprolyl isomerase" evidence="7">
    <location>
        <begin position="19"/>
        <end position="135"/>
    </location>
</feature>
<evidence type="ECO:0000256" key="5">
    <source>
        <dbReference type="ARBA" id="ARBA00023235"/>
    </source>
</evidence>
<dbReference type="InterPro" id="IPR044609">
    <property type="entry name" value="FKBP2/11"/>
</dbReference>
<gene>
    <name evidence="9" type="ORF">IFR04_004319</name>
</gene>
<dbReference type="EMBL" id="JAFJYH010000047">
    <property type="protein sequence ID" value="KAG4422550.1"/>
    <property type="molecule type" value="Genomic_DNA"/>
</dbReference>
<name>A0A8H7WD07_9HELO</name>
<evidence type="ECO:0000256" key="3">
    <source>
        <dbReference type="ARBA" id="ARBA00013194"/>
    </source>
</evidence>
<dbReference type="AlphaFoldDB" id="A0A8H7WD07"/>
<dbReference type="InterPro" id="IPR046357">
    <property type="entry name" value="PPIase_dom_sf"/>
</dbReference>
<dbReference type="GO" id="GO:0003755">
    <property type="term" value="F:peptidyl-prolyl cis-trans isomerase activity"/>
    <property type="evidence" value="ECO:0007669"/>
    <property type="project" value="UniProtKB-KW"/>
</dbReference>